<organism evidence="1 2">
    <name type="scientific">Caerostris extrusa</name>
    <name type="common">Bark spider</name>
    <name type="synonym">Caerostris bankana</name>
    <dbReference type="NCBI Taxonomy" id="172846"/>
    <lineage>
        <taxon>Eukaryota</taxon>
        <taxon>Metazoa</taxon>
        <taxon>Ecdysozoa</taxon>
        <taxon>Arthropoda</taxon>
        <taxon>Chelicerata</taxon>
        <taxon>Arachnida</taxon>
        <taxon>Araneae</taxon>
        <taxon>Araneomorphae</taxon>
        <taxon>Entelegynae</taxon>
        <taxon>Araneoidea</taxon>
        <taxon>Araneidae</taxon>
        <taxon>Caerostris</taxon>
    </lineage>
</organism>
<protein>
    <submittedName>
        <fullName evidence="1">Uncharacterized protein</fullName>
    </submittedName>
</protein>
<name>A0AAV4NW31_CAEEX</name>
<proteinExistence type="predicted"/>
<dbReference type="Proteomes" id="UP001054945">
    <property type="component" value="Unassembled WGS sequence"/>
</dbReference>
<sequence>MSHKQPAANAVHAGISWPAETEKRTLLDPSIVCARGPIRKASGPRCGGCQLTVGLVPLGTNFREKKRTDYEQEAVKKCFYKKGIKIQSSIFEENRFRLFKFGGLIKFQIPVLA</sequence>
<evidence type="ECO:0000313" key="2">
    <source>
        <dbReference type="Proteomes" id="UP001054945"/>
    </source>
</evidence>
<keyword evidence="2" id="KW-1185">Reference proteome</keyword>
<gene>
    <name evidence="1" type="ORF">CEXT_393351</name>
</gene>
<dbReference type="AlphaFoldDB" id="A0AAV4NW31"/>
<dbReference type="EMBL" id="BPLR01021266">
    <property type="protein sequence ID" value="GIX87791.1"/>
    <property type="molecule type" value="Genomic_DNA"/>
</dbReference>
<evidence type="ECO:0000313" key="1">
    <source>
        <dbReference type="EMBL" id="GIX87791.1"/>
    </source>
</evidence>
<reference evidence="1 2" key="1">
    <citation type="submission" date="2021-06" db="EMBL/GenBank/DDBJ databases">
        <title>Caerostris extrusa draft genome.</title>
        <authorList>
            <person name="Kono N."/>
            <person name="Arakawa K."/>
        </authorList>
    </citation>
    <scope>NUCLEOTIDE SEQUENCE [LARGE SCALE GENOMIC DNA]</scope>
</reference>
<accession>A0AAV4NW31</accession>
<comment type="caution">
    <text evidence="1">The sequence shown here is derived from an EMBL/GenBank/DDBJ whole genome shotgun (WGS) entry which is preliminary data.</text>
</comment>